<proteinExistence type="predicted"/>
<dbReference type="Pfam" id="PF22725">
    <property type="entry name" value="GFO_IDH_MocA_C3"/>
    <property type="match status" value="1"/>
</dbReference>
<dbReference type="PANTHER" id="PTHR43249:SF1">
    <property type="entry name" value="D-GLUCOSIDE 3-DEHYDROGENASE"/>
    <property type="match status" value="1"/>
</dbReference>
<keyword evidence="4" id="KW-1185">Reference proteome</keyword>
<dbReference type="EMBL" id="FNZQ01000008">
    <property type="protein sequence ID" value="SEL69846.1"/>
    <property type="molecule type" value="Genomic_DNA"/>
</dbReference>
<dbReference type="Gene3D" id="3.40.50.720">
    <property type="entry name" value="NAD(P)-binding Rossmann-like Domain"/>
    <property type="match status" value="1"/>
</dbReference>
<dbReference type="InterPro" id="IPR036291">
    <property type="entry name" value="NAD(P)-bd_dom_sf"/>
</dbReference>
<gene>
    <name evidence="3" type="ORF">SAMN04488526_3286</name>
</gene>
<dbReference type="PANTHER" id="PTHR43249">
    <property type="entry name" value="UDP-N-ACETYL-2-AMINO-2-DEOXY-D-GLUCURONATE OXIDASE"/>
    <property type="match status" value="1"/>
</dbReference>
<evidence type="ECO:0000259" key="2">
    <source>
        <dbReference type="Pfam" id="PF22725"/>
    </source>
</evidence>
<sequence>MKAALIGLGMVAETHVRAIADAAGVTLAGVMSRDATRAQAFANRMASVIGTAPHVFPDLAAIAASDVDFVILCTPPDSRADIVATLVAAGKPILMEKPVERTAKAARAIVDICAAAGVPLGVVFQHRFRPDAMALHDLLASDGLGTLAAVQIDLPWWRPQSYYDEPGRGTYARDGGGVLITQAIHILDLALTFTGPVSRVQAMARTTALHRMEGEDFVTAGLDYASGAVGSLVATTASRPGGGDCITLHCANGSARLVHGRLTIDWADGTTENIGLSSETGGGADPMAFGHAWHQAAIEDFAAALRDGRNPTSTGAEALRIHVLIEAIIRSSTEGRAVEIAP</sequence>
<organism evidence="3 4">
    <name type="scientific">Jannaschia helgolandensis</name>
    <dbReference type="NCBI Taxonomy" id="188906"/>
    <lineage>
        <taxon>Bacteria</taxon>
        <taxon>Pseudomonadati</taxon>
        <taxon>Pseudomonadota</taxon>
        <taxon>Alphaproteobacteria</taxon>
        <taxon>Rhodobacterales</taxon>
        <taxon>Roseobacteraceae</taxon>
        <taxon>Jannaschia</taxon>
    </lineage>
</organism>
<evidence type="ECO:0000313" key="3">
    <source>
        <dbReference type="EMBL" id="SEL69846.1"/>
    </source>
</evidence>
<feature type="domain" description="GFO/IDH/MocA-like oxidoreductase" evidence="2">
    <location>
        <begin position="134"/>
        <end position="255"/>
    </location>
</feature>
<dbReference type="InterPro" id="IPR052515">
    <property type="entry name" value="Gfo/Idh/MocA_Oxidoreductase"/>
</dbReference>
<dbReference type="Pfam" id="PF01408">
    <property type="entry name" value="GFO_IDH_MocA"/>
    <property type="match status" value="1"/>
</dbReference>
<reference evidence="3 4" key="1">
    <citation type="submission" date="2016-10" db="EMBL/GenBank/DDBJ databases">
        <authorList>
            <person name="de Groot N.N."/>
        </authorList>
    </citation>
    <scope>NUCLEOTIDE SEQUENCE [LARGE SCALE GENOMIC DNA]</scope>
    <source>
        <strain evidence="3 4">DSM 14858</strain>
    </source>
</reference>
<dbReference type="AlphaFoldDB" id="A0A1H7SCC2"/>
<accession>A0A1H7SCC2</accession>
<name>A0A1H7SCC2_9RHOB</name>
<dbReference type="SUPFAM" id="SSF55347">
    <property type="entry name" value="Glyceraldehyde-3-phosphate dehydrogenase-like, C-terminal domain"/>
    <property type="match status" value="1"/>
</dbReference>
<evidence type="ECO:0000259" key="1">
    <source>
        <dbReference type="Pfam" id="PF01408"/>
    </source>
</evidence>
<dbReference type="RefSeq" id="WP_092764814.1">
    <property type="nucleotide sequence ID" value="NZ_FNZQ01000008.1"/>
</dbReference>
<dbReference type="SUPFAM" id="SSF51735">
    <property type="entry name" value="NAD(P)-binding Rossmann-fold domains"/>
    <property type="match status" value="1"/>
</dbReference>
<dbReference type="STRING" id="188906.SAMN04488526_3286"/>
<dbReference type="Proteomes" id="UP000199283">
    <property type="component" value="Unassembled WGS sequence"/>
</dbReference>
<feature type="domain" description="Gfo/Idh/MocA-like oxidoreductase N-terminal" evidence="1">
    <location>
        <begin position="2"/>
        <end position="122"/>
    </location>
</feature>
<dbReference type="InterPro" id="IPR000683">
    <property type="entry name" value="Gfo/Idh/MocA-like_OxRdtase_N"/>
</dbReference>
<dbReference type="InterPro" id="IPR055170">
    <property type="entry name" value="GFO_IDH_MocA-like_dom"/>
</dbReference>
<dbReference type="Gene3D" id="3.30.360.10">
    <property type="entry name" value="Dihydrodipicolinate Reductase, domain 2"/>
    <property type="match status" value="1"/>
</dbReference>
<evidence type="ECO:0000313" key="4">
    <source>
        <dbReference type="Proteomes" id="UP000199283"/>
    </source>
</evidence>
<dbReference type="GO" id="GO:0000166">
    <property type="term" value="F:nucleotide binding"/>
    <property type="evidence" value="ECO:0007669"/>
    <property type="project" value="InterPro"/>
</dbReference>
<protein>
    <submittedName>
        <fullName evidence="3">Predicted dehydrogenase</fullName>
    </submittedName>
</protein>
<dbReference type="OrthoDB" id="9815825at2"/>